<keyword evidence="4" id="KW-1185">Reference proteome</keyword>
<feature type="compositionally biased region" description="Polar residues" evidence="2">
    <location>
        <begin position="215"/>
        <end position="231"/>
    </location>
</feature>
<feature type="region of interest" description="Disordered" evidence="2">
    <location>
        <begin position="211"/>
        <end position="233"/>
    </location>
</feature>
<reference evidence="3 4" key="1">
    <citation type="submission" date="2014-09" db="EMBL/GenBank/DDBJ databases">
        <authorList>
            <person name="Ellenberger Sabrina"/>
        </authorList>
    </citation>
    <scope>NUCLEOTIDE SEQUENCE [LARGE SCALE GENOMIC DNA]</scope>
    <source>
        <strain evidence="3 4">CBS 412.66</strain>
    </source>
</reference>
<feature type="region of interest" description="Disordered" evidence="2">
    <location>
        <begin position="279"/>
        <end position="329"/>
    </location>
</feature>
<feature type="compositionally biased region" description="Polar residues" evidence="2">
    <location>
        <begin position="314"/>
        <end position="325"/>
    </location>
</feature>
<feature type="coiled-coil region" evidence="1">
    <location>
        <begin position="122"/>
        <end position="149"/>
    </location>
</feature>
<proteinExistence type="predicted"/>
<dbReference type="Proteomes" id="UP000054107">
    <property type="component" value="Unassembled WGS sequence"/>
</dbReference>
<dbReference type="OrthoDB" id="10478119at2759"/>
<evidence type="ECO:0000256" key="2">
    <source>
        <dbReference type="SAM" id="MobiDB-lite"/>
    </source>
</evidence>
<organism evidence="3 4">
    <name type="scientific">Parasitella parasitica</name>
    <dbReference type="NCBI Taxonomy" id="35722"/>
    <lineage>
        <taxon>Eukaryota</taxon>
        <taxon>Fungi</taxon>
        <taxon>Fungi incertae sedis</taxon>
        <taxon>Mucoromycota</taxon>
        <taxon>Mucoromycotina</taxon>
        <taxon>Mucoromycetes</taxon>
        <taxon>Mucorales</taxon>
        <taxon>Mucorineae</taxon>
        <taxon>Mucoraceae</taxon>
        <taxon>Parasitella</taxon>
    </lineage>
</organism>
<evidence type="ECO:0000256" key="1">
    <source>
        <dbReference type="SAM" id="Coils"/>
    </source>
</evidence>
<dbReference type="EMBL" id="LN733835">
    <property type="protein sequence ID" value="CEP18510.1"/>
    <property type="molecule type" value="Genomic_DNA"/>
</dbReference>
<sequence>MDDKDRNECSSTPTSSIDDINRKKLDAMYNRLLLRKSIDGSTQLLENIEHFDSGGYVAQYQAFLDISRELVQKYNRMLRALMEKPNHSTEEEVRVRYHIDVLELQRQVIQASIRECKFIALLDGKEKQINMATQQIRALQATLKIYRDAEVKRLKRFNMTVPDFIIQQQSSEIAKKREEELNIQKCLSRNKRPSTLSEKLPHLTQYGISSLGRYGSQSSTPAQEIDSSSPVREQRNEDLYNQVYSLCSSNGKPPLSSLPGGTAEVQDIDIELSNMHVLDSANSMQTRRKNSKDNLSRGKQSEYTRRSSKIDHYTQWNEPNPNDTLAKSRAPQARKFTAASSVNGQKRQIDPNIKNLTLKPFTVPSQAGNKEPNNMTRLEAGFSPSPPMAPRFAILTKVTEPRNPPRKHAVPNKMQAETGNSQSGAAKNAPPNSMRRRMGLLSTEIDIKNAATLISSTFDKTVQNKGSGH</sequence>
<accession>A0A0B7NSM2</accession>
<dbReference type="AlphaFoldDB" id="A0A0B7NSM2"/>
<protein>
    <submittedName>
        <fullName evidence="3">Uncharacterized protein</fullName>
    </submittedName>
</protein>
<evidence type="ECO:0000313" key="4">
    <source>
        <dbReference type="Proteomes" id="UP000054107"/>
    </source>
</evidence>
<name>A0A0B7NSM2_9FUNG</name>
<feature type="compositionally biased region" description="Polar residues" evidence="2">
    <location>
        <begin position="415"/>
        <end position="425"/>
    </location>
</feature>
<gene>
    <name evidence="3" type="primary">PARPA_12814.1 scaffold 45468</name>
</gene>
<keyword evidence="1" id="KW-0175">Coiled coil</keyword>
<feature type="region of interest" description="Disordered" evidence="2">
    <location>
        <begin position="401"/>
        <end position="433"/>
    </location>
</feature>
<evidence type="ECO:0000313" key="3">
    <source>
        <dbReference type="EMBL" id="CEP18510.1"/>
    </source>
</evidence>
<feature type="compositionally biased region" description="Basic and acidic residues" evidence="2">
    <location>
        <begin position="291"/>
        <end position="312"/>
    </location>
</feature>